<dbReference type="GO" id="GO:0008270">
    <property type="term" value="F:zinc ion binding"/>
    <property type="evidence" value="ECO:0007669"/>
    <property type="project" value="InterPro"/>
</dbReference>
<sequence>MAKLTSLKPMLGSLPPTMGRLPGREAYDAERRTVTWRGWYKLARWKRLRLAIFSRDLFTCQMPGCGRIEGNTSLLVADHIKRHSGDERLFWDEGNLQTLCKPCHDGAKQREERRSH</sequence>
<evidence type="ECO:0000259" key="5">
    <source>
        <dbReference type="SMART" id="SM00507"/>
    </source>
</evidence>
<dbReference type="InterPro" id="IPR003615">
    <property type="entry name" value="HNH_nuc"/>
</dbReference>
<dbReference type="CDD" id="cd00085">
    <property type="entry name" value="HNHc"/>
    <property type="match status" value="1"/>
</dbReference>
<name>A0A5E7ZMJ3_9SPHN</name>
<keyword evidence="1" id="KW-0540">Nuclease</keyword>
<dbReference type="PANTHER" id="PTHR41286">
    <property type="entry name" value="HNH NUCLEASE YAJD-RELATED"/>
    <property type="match status" value="1"/>
</dbReference>
<dbReference type="RefSeq" id="WP_151991241.1">
    <property type="nucleotide sequence ID" value="NZ_LR701528.1"/>
</dbReference>
<feature type="domain" description="HNH nuclease" evidence="5">
    <location>
        <begin position="47"/>
        <end position="105"/>
    </location>
</feature>
<dbReference type="Proteomes" id="UP000326857">
    <property type="component" value="Unassembled WGS sequence"/>
</dbReference>
<dbReference type="InterPro" id="IPR002711">
    <property type="entry name" value="HNH"/>
</dbReference>
<dbReference type="GO" id="GO:0004519">
    <property type="term" value="F:endonuclease activity"/>
    <property type="evidence" value="ECO:0007669"/>
    <property type="project" value="UniProtKB-KW"/>
</dbReference>
<evidence type="ECO:0000313" key="6">
    <source>
        <dbReference type="EMBL" id="VVT20381.1"/>
    </source>
</evidence>
<evidence type="ECO:0000313" key="7">
    <source>
        <dbReference type="Proteomes" id="UP000326857"/>
    </source>
</evidence>
<dbReference type="Gene3D" id="1.10.30.50">
    <property type="match status" value="1"/>
</dbReference>
<dbReference type="Pfam" id="PF01844">
    <property type="entry name" value="HNH"/>
    <property type="match status" value="1"/>
</dbReference>
<protein>
    <recommendedName>
        <fullName evidence="4">Putative HNH nuclease YajD</fullName>
    </recommendedName>
</protein>
<keyword evidence="6" id="KW-0255">Endonuclease</keyword>
<dbReference type="AlphaFoldDB" id="A0A5E7ZMJ3"/>
<proteinExistence type="inferred from homology"/>
<comment type="similarity">
    <text evidence="3">Belongs to the HNH nuclease family.</text>
</comment>
<dbReference type="GO" id="GO:0003676">
    <property type="term" value="F:nucleic acid binding"/>
    <property type="evidence" value="ECO:0007669"/>
    <property type="project" value="InterPro"/>
</dbReference>
<dbReference type="EMBL" id="CABVLI010000042">
    <property type="protein sequence ID" value="VVT20381.1"/>
    <property type="molecule type" value="Genomic_DNA"/>
</dbReference>
<evidence type="ECO:0000256" key="2">
    <source>
        <dbReference type="ARBA" id="ARBA00022801"/>
    </source>
</evidence>
<dbReference type="PANTHER" id="PTHR41286:SF1">
    <property type="entry name" value="HNH NUCLEASE YAJD-RELATED"/>
    <property type="match status" value="1"/>
</dbReference>
<organism evidence="6 7">
    <name type="scientific">Sphingomonas aurantiaca</name>
    <dbReference type="NCBI Taxonomy" id="185949"/>
    <lineage>
        <taxon>Bacteria</taxon>
        <taxon>Pseudomonadati</taxon>
        <taxon>Pseudomonadota</taxon>
        <taxon>Alphaproteobacteria</taxon>
        <taxon>Sphingomonadales</taxon>
        <taxon>Sphingomonadaceae</taxon>
        <taxon>Sphingomonas</taxon>
    </lineage>
</organism>
<evidence type="ECO:0000256" key="3">
    <source>
        <dbReference type="ARBA" id="ARBA00038412"/>
    </source>
</evidence>
<evidence type="ECO:0000256" key="1">
    <source>
        <dbReference type="ARBA" id="ARBA00022722"/>
    </source>
</evidence>
<dbReference type="GO" id="GO:0016787">
    <property type="term" value="F:hydrolase activity"/>
    <property type="evidence" value="ECO:0007669"/>
    <property type="project" value="UniProtKB-KW"/>
</dbReference>
<reference evidence="6 7" key="1">
    <citation type="submission" date="2019-09" db="EMBL/GenBank/DDBJ databases">
        <authorList>
            <person name="Dittami M. S."/>
        </authorList>
    </citation>
    <scope>NUCLEOTIDE SEQUENCE [LARGE SCALE GENOMIC DNA]</scope>
    <source>
        <strain evidence="6">SPHINGO391</strain>
    </source>
</reference>
<accession>A0A5E7ZMJ3</accession>
<evidence type="ECO:0000256" key="4">
    <source>
        <dbReference type="ARBA" id="ARBA00040194"/>
    </source>
</evidence>
<dbReference type="SMART" id="SM00507">
    <property type="entry name" value="HNHc"/>
    <property type="match status" value="1"/>
</dbReference>
<keyword evidence="2" id="KW-0378">Hydrolase</keyword>
<dbReference type="GO" id="GO:0005829">
    <property type="term" value="C:cytosol"/>
    <property type="evidence" value="ECO:0007669"/>
    <property type="project" value="TreeGrafter"/>
</dbReference>
<gene>
    <name evidence="6" type="ORF">SPHINGO391_470061</name>
</gene>